<proteinExistence type="predicted"/>
<evidence type="ECO:0000313" key="2">
    <source>
        <dbReference type="EMBL" id="MFC4636248.1"/>
    </source>
</evidence>
<protein>
    <submittedName>
        <fullName evidence="2">DUF4136 domain-containing protein</fullName>
    </submittedName>
</protein>
<comment type="caution">
    <text evidence="2">The sequence shown here is derived from an EMBL/GenBank/DDBJ whole genome shotgun (WGS) entry which is preliminary data.</text>
</comment>
<dbReference type="EMBL" id="JBHSFV010000016">
    <property type="protein sequence ID" value="MFC4636248.1"/>
    <property type="molecule type" value="Genomic_DNA"/>
</dbReference>
<gene>
    <name evidence="2" type="ORF">ACFO3O_20240</name>
</gene>
<dbReference type="RefSeq" id="WP_379982260.1">
    <property type="nucleotide sequence ID" value="NZ_JBHSFV010000016.1"/>
</dbReference>
<accession>A0ABV9I230</accession>
<dbReference type="Gene3D" id="3.30.160.670">
    <property type="match status" value="1"/>
</dbReference>
<dbReference type="PROSITE" id="PS51257">
    <property type="entry name" value="PROKAR_LIPOPROTEIN"/>
    <property type="match status" value="1"/>
</dbReference>
<evidence type="ECO:0000259" key="1">
    <source>
        <dbReference type="Pfam" id="PF13590"/>
    </source>
</evidence>
<evidence type="ECO:0000313" key="3">
    <source>
        <dbReference type="Proteomes" id="UP001596043"/>
    </source>
</evidence>
<dbReference type="InterPro" id="IPR025411">
    <property type="entry name" value="DUF4136"/>
</dbReference>
<name>A0ABV9I230_9FLAO</name>
<feature type="domain" description="DUF4136" evidence="1">
    <location>
        <begin position="21"/>
        <end position="172"/>
    </location>
</feature>
<keyword evidence="3" id="KW-1185">Reference proteome</keyword>
<dbReference type="Pfam" id="PF13590">
    <property type="entry name" value="DUF4136"/>
    <property type="match status" value="1"/>
</dbReference>
<dbReference type="Proteomes" id="UP001596043">
    <property type="component" value="Unassembled WGS sequence"/>
</dbReference>
<organism evidence="2 3">
    <name type="scientific">Dokdonia ponticola</name>
    <dbReference type="NCBI Taxonomy" id="2041041"/>
    <lineage>
        <taxon>Bacteria</taxon>
        <taxon>Pseudomonadati</taxon>
        <taxon>Bacteroidota</taxon>
        <taxon>Flavobacteriia</taxon>
        <taxon>Flavobacteriales</taxon>
        <taxon>Flavobacteriaceae</taxon>
        <taxon>Dokdonia</taxon>
    </lineage>
</organism>
<sequence length="174" mass="19558">MRIFILVCIAVFVSSCGSTFVDYDYDEAVSFDDYKTYQYDFREPTGLSEFDERRLIRYTDSILESKGYTRTDYNSLSIKIQASEFETSSRNTLGVGFGSGGGNVGVGVSGGIPIGGREQHLQITLEFYDMDHGAKLIWQAISESDVKVKTTPDQRDAYFKKLAEKIFKKYPPGS</sequence>
<reference evidence="3" key="1">
    <citation type="journal article" date="2019" name="Int. J. Syst. Evol. Microbiol.">
        <title>The Global Catalogue of Microorganisms (GCM) 10K type strain sequencing project: providing services to taxonomists for standard genome sequencing and annotation.</title>
        <authorList>
            <consortium name="The Broad Institute Genomics Platform"/>
            <consortium name="The Broad Institute Genome Sequencing Center for Infectious Disease"/>
            <person name="Wu L."/>
            <person name="Ma J."/>
        </authorList>
    </citation>
    <scope>NUCLEOTIDE SEQUENCE [LARGE SCALE GENOMIC DNA]</scope>
    <source>
        <strain evidence="3">YJ-61-S</strain>
    </source>
</reference>